<dbReference type="PANTHER" id="PTHR48044">
    <property type="entry name" value="GLYCOSYLTRANSFERASE"/>
    <property type="match status" value="1"/>
</dbReference>
<evidence type="ECO:0000256" key="1">
    <source>
        <dbReference type="ARBA" id="ARBA00004721"/>
    </source>
</evidence>
<dbReference type="Pfam" id="PF26168">
    <property type="entry name" value="Glyco_transf_N"/>
    <property type="match status" value="1"/>
</dbReference>
<dbReference type="GO" id="GO:0009690">
    <property type="term" value="P:cytokinin metabolic process"/>
    <property type="evidence" value="ECO:0007669"/>
    <property type="project" value="UniProtKB-ARBA"/>
</dbReference>
<dbReference type="PANTHER" id="PTHR48044:SF22">
    <property type="entry name" value="GLYCOSYLTRANSFERASE"/>
    <property type="match status" value="1"/>
</dbReference>
<comment type="similarity">
    <text evidence="2 4">Belongs to the UDP-glycosyltransferase family.</text>
</comment>
<dbReference type="InterPro" id="IPR002213">
    <property type="entry name" value="UDP_glucos_trans"/>
</dbReference>
<evidence type="ECO:0000313" key="7">
    <source>
        <dbReference type="EMBL" id="KAG6603197.1"/>
    </source>
</evidence>
<name>A0AAV6NUG7_9ROSI</name>
<protein>
    <recommendedName>
        <fullName evidence="5">Glycosyltransferase</fullName>
        <ecNumber evidence="5">2.4.1.-</ecNumber>
    </recommendedName>
</protein>
<dbReference type="AlphaFoldDB" id="A0AAV6NUG7"/>
<reference evidence="7 8" key="1">
    <citation type="journal article" date="2021" name="Hortic Res">
        <title>The domestication of Cucurbita argyrosperma as revealed by the genome of its wild relative.</title>
        <authorList>
            <person name="Barrera-Redondo J."/>
            <person name="Sanchez-de la Vega G."/>
            <person name="Aguirre-Liguori J.A."/>
            <person name="Castellanos-Morales G."/>
            <person name="Gutierrez-Guerrero Y.T."/>
            <person name="Aguirre-Dugua X."/>
            <person name="Aguirre-Planter E."/>
            <person name="Tenaillon M.I."/>
            <person name="Lira-Saade R."/>
            <person name="Eguiarte L.E."/>
        </authorList>
    </citation>
    <scope>NUCLEOTIDE SEQUENCE [LARGE SCALE GENOMIC DNA]</scope>
    <source>
        <strain evidence="7">JBR-2021</strain>
    </source>
</reference>
<evidence type="ECO:0000256" key="2">
    <source>
        <dbReference type="ARBA" id="ARBA00009995"/>
    </source>
</evidence>
<accession>A0AAV6NUG7</accession>
<feature type="domain" description="Glycosyltransferase N-terminal" evidence="6">
    <location>
        <begin position="7"/>
        <end position="236"/>
    </location>
</feature>
<dbReference type="EC" id="2.4.1.-" evidence="5"/>
<evidence type="ECO:0000256" key="3">
    <source>
        <dbReference type="ARBA" id="ARBA00022679"/>
    </source>
</evidence>
<dbReference type="FunFam" id="3.40.50.2000:FF:000238">
    <property type="entry name" value="Glycosyltransferase"/>
    <property type="match status" value="1"/>
</dbReference>
<keyword evidence="8" id="KW-1185">Reference proteome</keyword>
<gene>
    <name evidence="7" type="primary">ZOG1</name>
    <name evidence="7" type="ORF">SDJN03_03806</name>
</gene>
<dbReference type="InterPro" id="IPR058980">
    <property type="entry name" value="Glyco_transf_N"/>
</dbReference>
<comment type="pathway">
    <text evidence="1">Secondary metabolite biosynthesis; terpenoid biosynthesis.</text>
</comment>
<dbReference type="GO" id="GO:0050404">
    <property type="term" value="F:zeatin O-beta-D-xylosyltransferase activity"/>
    <property type="evidence" value="ECO:0007669"/>
    <property type="project" value="UniProtKB-ARBA"/>
</dbReference>
<dbReference type="FunFam" id="3.40.50.2000:FF:000060">
    <property type="entry name" value="Glycosyltransferase"/>
    <property type="match status" value="1"/>
</dbReference>
<comment type="caution">
    <text evidence="7">The sequence shown here is derived from an EMBL/GenBank/DDBJ whole genome shotgun (WGS) entry which is preliminary data.</text>
</comment>
<dbReference type="InterPro" id="IPR035595">
    <property type="entry name" value="UDP_glycos_trans_CS"/>
</dbReference>
<dbReference type="EMBL" id="JAGKQH010000003">
    <property type="protein sequence ID" value="KAG6603197.1"/>
    <property type="molecule type" value="Genomic_DNA"/>
</dbReference>
<dbReference type="CDD" id="cd03784">
    <property type="entry name" value="GT1_Gtf-like"/>
    <property type="match status" value="1"/>
</dbReference>
<evidence type="ECO:0000313" key="8">
    <source>
        <dbReference type="Proteomes" id="UP000685013"/>
    </source>
</evidence>
<dbReference type="Proteomes" id="UP000685013">
    <property type="component" value="Chromosome 3"/>
</dbReference>
<proteinExistence type="inferred from homology"/>
<evidence type="ECO:0000256" key="5">
    <source>
        <dbReference type="RuleBase" id="RU362057"/>
    </source>
</evidence>
<organism evidence="7 8">
    <name type="scientific">Cucurbita argyrosperma subsp. sororia</name>
    <dbReference type="NCBI Taxonomy" id="37648"/>
    <lineage>
        <taxon>Eukaryota</taxon>
        <taxon>Viridiplantae</taxon>
        <taxon>Streptophyta</taxon>
        <taxon>Embryophyta</taxon>
        <taxon>Tracheophyta</taxon>
        <taxon>Spermatophyta</taxon>
        <taxon>Magnoliopsida</taxon>
        <taxon>eudicotyledons</taxon>
        <taxon>Gunneridae</taxon>
        <taxon>Pentapetalae</taxon>
        <taxon>rosids</taxon>
        <taxon>fabids</taxon>
        <taxon>Cucurbitales</taxon>
        <taxon>Cucurbitaceae</taxon>
        <taxon>Cucurbiteae</taxon>
        <taxon>Cucurbita</taxon>
    </lineage>
</organism>
<evidence type="ECO:0000259" key="6">
    <source>
        <dbReference type="Pfam" id="PF26168"/>
    </source>
</evidence>
<feature type="non-terminal residue" evidence="7">
    <location>
        <position position="1"/>
    </location>
</feature>
<dbReference type="Pfam" id="PF00201">
    <property type="entry name" value="UDPGT"/>
    <property type="match status" value="1"/>
</dbReference>
<evidence type="ECO:0000256" key="4">
    <source>
        <dbReference type="RuleBase" id="RU003718"/>
    </source>
</evidence>
<keyword evidence="4" id="KW-0328">Glycosyltransferase</keyword>
<sequence length="457" mass="51564">MTSEGPVMVVVVPFPAQSHLNQLLHLSRLISVRNIPVHYVGATVHNLQAKARVHGWDPSELANLHFHDFDIPPIPSPMPDLMAETKFPTHLISSFQTVTVHLRVPLTHLLHSLSFYARRIIVIHDSLMACTVEDINSISNVESYNFHSVSAFTVCHLKTKQTNKNKNTIIKDLNVPSFDGCFTPEFLEFMEMQYGAPLKYCGNLYNTCKVIEEPYLEILQSINHETRHWAIGPINPMELGSPRHSHPCLEWLDQQETDSVVYVSFGTTTTLEDEQITEIAGGLEKSGQKFIWVLRDADKGNVFDGEVRRSKLPEGFERRVSRRGLVVRDWAPQLEILSHPSTGGFVSHCGWNSCMESIAMGVPIAAWPMHSDQPRNAILITEQLRVGLLIRDWANRNEIVMATTIENAVRKLMASEEGRETRKVANELATTVRRSVADGGVSRVEFDSFICHITRDT</sequence>
<keyword evidence="3 4" id="KW-0808">Transferase</keyword>
<dbReference type="PROSITE" id="PS00375">
    <property type="entry name" value="UDPGT"/>
    <property type="match status" value="1"/>
</dbReference>